<dbReference type="PANTHER" id="PTHR23531:SF2">
    <property type="entry name" value="PERMEASE"/>
    <property type="match status" value="1"/>
</dbReference>
<evidence type="ECO:0000313" key="8">
    <source>
        <dbReference type="EMBL" id="SFG62151.1"/>
    </source>
</evidence>
<accession>A0A1I2TII4</accession>
<dbReference type="InterPro" id="IPR052714">
    <property type="entry name" value="MFS_Exporter"/>
</dbReference>
<feature type="transmembrane region" description="Helical" evidence="6">
    <location>
        <begin position="138"/>
        <end position="159"/>
    </location>
</feature>
<feature type="transmembrane region" description="Helical" evidence="6">
    <location>
        <begin position="79"/>
        <end position="96"/>
    </location>
</feature>
<evidence type="ECO:0000256" key="1">
    <source>
        <dbReference type="ARBA" id="ARBA00004651"/>
    </source>
</evidence>
<feature type="transmembrane region" description="Helical" evidence="6">
    <location>
        <begin position="165"/>
        <end position="188"/>
    </location>
</feature>
<feature type="domain" description="Major facilitator superfamily (MFS) profile" evidence="7">
    <location>
        <begin position="12"/>
        <end position="388"/>
    </location>
</feature>
<feature type="transmembrane region" description="Helical" evidence="6">
    <location>
        <begin position="49"/>
        <end position="67"/>
    </location>
</feature>
<proteinExistence type="predicted"/>
<dbReference type="GO" id="GO:0005886">
    <property type="term" value="C:plasma membrane"/>
    <property type="evidence" value="ECO:0007669"/>
    <property type="project" value="UniProtKB-SubCell"/>
</dbReference>
<evidence type="ECO:0000256" key="3">
    <source>
        <dbReference type="ARBA" id="ARBA00022692"/>
    </source>
</evidence>
<name>A0A1I2TII4_9BACI</name>
<reference evidence="9" key="1">
    <citation type="submission" date="2016-10" db="EMBL/GenBank/DDBJ databases">
        <authorList>
            <person name="Varghese N."/>
            <person name="Submissions S."/>
        </authorList>
    </citation>
    <scope>NUCLEOTIDE SEQUENCE [LARGE SCALE GENOMIC DNA]</scope>
    <source>
        <strain evidence="9">FP5</strain>
    </source>
</reference>
<dbReference type="EMBL" id="FOOG01000065">
    <property type="protein sequence ID" value="SFG62151.1"/>
    <property type="molecule type" value="Genomic_DNA"/>
</dbReference>
<dbReference type="Gene3D" id="1.20.1250.20">
    <property type="entry name" value="MFS general substrate transporter like domains"/>
    <property type="match status" value="1"/>
</dbReference>
<dbReference type="Pfam" id="PF07690">
    <property type="entry name" value="MFS_1"/>
    <property type="match status" value="1"/>
</dbReference>
<evidence type="ECO:0000256" key="6">
    <source>
        <dbReference type="SAM" id="Phobius"/>
    </source>
</evidence>
<dbReference type="InterPro" id="IPR011701">
    <property type="entry name" value="MFS"/>
</dbReference>
<dbReference type="PROSITE" id="PS50850">
    <property type="entry name" value="MFS"/>
    <property type="match status" value="1"/>
</dbReference>
<dbReference type="GO" id="GO:0022857">
    <property type="term" value="F:transmembrane transporter activity"/>
    <property type="evidence" value="ECO:0007669"/>
    <property type="project" value="InterPro"/>
</dbReference>
<keyword evidence="2" id="KW-0813">Transport</keyword>
<evidence type="ECO:0000256" key="5">
    <source>
        <dbReference type="ARBA" id="ARBA00023136"/>
    </source>
</evidence>
<dbReference type="Proteomes" id="UP000198897">
    <property type="component" value="Unassembled WGS sequence"/>
</dbReference>
<keyword evidence="9" id="KW-1185">Reference proteome</keyword>
<feature type="transmembrane region" description="Helical" evidence="6">
    <location>
        <begin position="340"/>
        <end position="359"/>
    </location>
</feature>
<dbReference type="InterPro" id="IPR020846">
    <property type="entry name" value="MFS_dom"/>
</dbReference>
<dbReference type="OrthoDB" id="9814001at2"/>
<dbReference type="PANTHER" id="PTHR23531">
    <property type="entry name" value="QUINOLENE RESISTANCE PROTEIN NORA"/>
    <property type="match status" value="1"/>
</dbReference>
<organism evidence="8 9">
    <name type="scientific">Halobacillus alkaliphilus</name>
    <dbReference type="NCBI Taxonomy" id="396056"/>
    <lineage>
        <taxon>Bacteria</taxon>
        <taxon>Bacillati</taxon>
        <taxon>Bacillota</taxon>
        <taxon>Bacilli</taxon>
        <taxon>Bacillales</taxon>
        <taxon>Bacillaceae</taxon>
        <taxon>Halobacillus</taxon>
    </lineage>
</organism>
<feature type="transmembrane region" description="Helical" evidence="6">
    <location>
        <begin position="209"/>
        <end position="230"/>
    </location>
</feature>
<evidence type="ECO:0000256" key="4">
    <source>
        <dbReference type="ARBA" id="ARBA00022989"/>
    </source>
</evidence>
<dbReference type="RefSeq" id="WP_089754752.1">
    <property type="nucleotide sequence ID" value="NZ_FOOG01000065.1"/>
</dbReference>
<feature type="transmembrane region" description="Helical" evidence="6">
    <location>
        <begin position="236"/>
        <end position="261"/>
    </location>
</feature>
<dbReference type="InterPro" id="IPR036259">
    <property type="entry name" value="MFS_trans_sf"/>
</dbReference>
<feature type="transmembrane region" description="Helical" evidence="6">
    <location>
        <begin position="12"/>
        <end position="37"/>
    </location>
</feature>
<keyword evidence="5 6" id="KW-0472">Membrane</keyword>
<feature type="transmembrane region" description="Helical" evidence="6">
    <location>
        <begin position="365"/>
        <end position="383"/>
    </location>
</feature>
<keyword evidence="4 6" id="KW-1133">Transmembrane helix</keyword>
<feature type="transmembrane region" description="Helical" evidence="6">
    <location>
        <begin position="273"/>
        <end position="292"/>
    </location>
</feature>
<evidence type="ECO:0000259" key="7">
    <source>
        <dbReference type="PROSITE" id="PS50850"/>
    </source>
</evidence>
<sequence length="398" mass="42529">MTSSHRSIWSKSFISVSFTQFSVFLVFYALLTTLPILVIEEMNETQSEGGITVTAMLLAAILIRPFSGKIMERLGKKRTLTASIMVFTATTFFYLSVDHFTALLGLRFFHGLSFGLFTTASGAIAADVIPPERRGEGLGYFAMSMNLAVVAGPFLGLTLLQYAPFSILFIVLSLLIAGGSLSAFLVQVPPEAEAASAPSKVKFSLQDLIELKALPIAVISSFIAFAYSSIISFLSVYANAIGLSGASSYFFLVFALAMLLSRPYLGRAYDAKGPKFVILPCLLLFSSGLLLISITSTAWMLLLSAAIIGLGYGTLLPSFQTMAIQSAPITRSGHSTATFFMLYDIGIAAGSFLWGLVAAGAGYQVLYTASALVVLAVMVLFSVQQSRQPARVASDQAS</sequence>
<feature type="transmembrane region" description="Helical" evidence="6">
    <location>
        <begin position="298"/>
        <end position="319"/>
    </location>
</feature>
<dbReference type="AlphaFoldDB" id="A0A1I2TII4"/>
<keyword evidence="3 6" id="KW-0812">Transmembrane</keyword>
<gene>
    <name evidence="8" type="ORF">SAMN05216353_1654</name>
</gene>
<protein>
    <submittedName>
        <fullName evidence="8">Predicted arabinose efflux permease, MFS family</fullName>
    </submittedName>
</protein>
<comment type="subcellular location">
    <subcellularLocation>
        <location evidence="1">Cell membrane</location>
        <topology evidence="1">Multi-pass membrane protein</topology>
    </subcellularLocation>
</comment>
<evidence type="ECO:0000256" key="2">
    <source>
        <dbReference type="ARBA" id="ARBA00022448"/>
    </source>
</evidence>
<dbReference type="CDD" id="cd17489">
    <property type="entry name" value="MFS_YfcJ_like"/>
    <property type="match status" value="1"/>
</dbReference>
<dbReference type="SUPFAM" id="SSF103473">
    <property type="entry name" value="MFS general substrate transporter"/>
    <property type="match status" value="1"/>
</dbReference>
<evidence type="ECO:0000313" key="9">
    <source>
        <dbReference type="Proteomes" id="UP000198897"/>
    </source>
</evidence>